<dbReference type="GO" id="GO:0031966">
    <property type="term" value="C:mitochondrial membrane"/>
    <property type="evidence" value="ECO:0007669"/>
    <property type="project" value="UniProtKB-SubCell"/>
</dbReference>
<evidence type="ECO:0000256" key="1">
    <source>
        <dbReference type="ARBA" id="ARBA00004304"/>
    </source>
</evidence>
<evidence type="ECO:0000256" key="13">
    <source>
        <dbReference type="SAM" id="Phobius"/>
    </source>
</evidence>
<evidence type="ECO:0000256" key="7">
    <source>
        <dbReference type="ARBA" id="ARBA00022989"/>
    </source>
</evidence>
<dbReference type="AlphaFoldDB" id="S4V1P3"/>
<accession>S4V1P3</accession>
<keyword evidence="7 13" id="KW-1133">Transmembrane helix</keyword>
<dbReference type="GO" id="GO:0045259">
    <property type="term" value="C:proton-transporting ATP synthase complex"/>
    <property type="evidence" value="ECO:0007669"/>
    <property type="project" value="UniProtKB-KW"/>
</dbReference>
<comment type="subcellular location">
    <subcellularLocation>
        <location evidence="1 12">Mitochondrion membrane</location>
        <topology evidence="1 12">Single-pass membrane protein</topology>
    </subcellularLocation>
</comment>
<evidence type="ECO:0000256" key="9">
    <source>
        <dbReference type="ARBA" id="ARBA00023128"/>
    </source>
</evidence>
<keyword evidence="11" id="KW-0066">ATP synthesis</keyword>
<reference evidence="14" key="1">
    <citation type="journal article" date="2013" name="Mol. Biol. Evol.">
        <title>Efficient Sequencing of Anuran mtDNAs and a Mitogenomic Exploration of the Phylogeny and Evolution of Frogs.</title>
        <authorList>
            <person name="Zhang P."/>
            <person name="Liang D."/>
            <person name="Mao R.L."/>
            <person name="Hillis D.M."/>
            <person name="Wake D.B."/>
            <person name="Cannatella D.C."/>
        </authorList>
    </citation>
    <scope>NUCLEOTIDE SEQUENCE</scope>
</reference>
<dbReference type="Pfam" id="PF00895">
    <property type="entry name" value="ATP-synt_8"/>
    <property type="match status" value="1"/>
</dbReference>
<dbReference type="GO" id="GO:0015078">
    <property type="term" value="F:proton transmembrane transporter activity"/>
    <property type="evidence" value="ECO:0007669"/>
    <property type="project" value="InterPro"/>
</dbReference>
<evidence type="ECO:0000256" key="8">
    <source>
        <dbReference type="ARBA" id="ARBA00023065"/>
    </source>
</evidence>
<dbReference type="InterPro" id="IPR001421">
    <property type="entry name" value="ATP8_metazoa"/>
</dbReference>
<evidence type="ECO:0000256" key="4">
    <source>
        <dbReference type="ARBA" id="ARBA00022547"/>
    </source>
</evidence>
<evidence type="ECO:0000256" key="6">
    <source>
        <dbReference type="ARBA" id="ARBA00022781"/>
    </source>
</evidence>
<evidence type="ECO:0000256" key="11">
    <source>
        <dbReference type="ARBA" id="ARBA00023310"/>
    </source>
</evidence>
<evidence type="ECO:0000256" key="12">
    <source>
        <dbReference type="RuleBase" id="RU003661"/>
    </source>
</evidence>
<evidence type="ECO:0000256" key="2">
    <source>
        <dbReference type="ARBA" id="ARBA00008892"/>
    </source>
</evidence>
<organism evidence="14">
    <name type="scientific">Craugastor augusti</name>
    <name type="common">barking frog</name>
    <dbReference type="NCBI Taxonomy" id="228429"/>
    <lineage>
        <taxon>Eukaryota</taxon>
        <taxon>Metazoa</taxon>
        <taxon>Chordata</taxon>
        <taxon>Craniata</taxon>
        <taxon>Vertebrata</taxon>
        <taxon>Euteleostomi</taxon>
        <taxon>Amphibia</taxon>
        <taxon>Batrachia</taxon>
        <taxon>Anura</taxon>
        <taxon>Neobatrachia</taxon>
        <taxon>Hyloidea</taxon>
        <taxon>Craugastoridae</taxon>
        <taxon>Craugastorinae</taxon>
        <taxon>Craugastor</taxon>
    </lineage>
</organism>
<keyword evidence="8 12" id="KW-0406">Ion transport</keyword>
<keyword evidence="9 12" id="KW-0496">Mitochondrion</keyword>
<evidence type="ECO:0000256" key="3">
    <source>
        <dbReference type="ARBA" id="ARBA00022448"/>
    </source>
</evidence>
<proteinExistence type="inferred from homology"/>
<keyword evidence="5 12" id="KW-0812">Transmembrane</keyword>
<evidence type="ECO:0000256" key="5">
    <source>
        <dbReference type="ARBA" id="ARBA00022692"/>
    </source>
</evidence>
<sequence length="54" mass="6471">MPQLNIMPWFLVFSSSWFFTLIFTPSKITPHFYMNAPQPSPNKTPTKPWSWPWL</sequence>
<evidence type="ECO:0000256" key="10">
    <source>
        <dbReference type="ARBA" id="ARBA00023136"/>
    </source>
</evidence>
<keyword evidence="4 12" id="KW-0138">CF(0)</keyword>
<dbReference type="EMBL" id="JX564870">
    <property type="protein sequence ID" value="AGN71247.1"/>
    <property type="molecule type" value="Genomic_DNA"/>
</dbReference>
<keyword evidence="10 13" id="KW-0472">Membrane</keyword>
<name>S4V1P3_9NEOB</name>
<geneLocation type="mitochondrion" evidence="14"/>
<dbReference type="GO" id="GO:0015986">
    <property type="term" value="P:proton motive force-driven ATP synthesis"/>
    <property type="evidence" value="ECO:0007669"/>
    <property type="project" value="InterPro"/>
</dbReference>
<gene>
    <name evidence="14" type="primary">ATP8</name>
</gene>
<keyword evidence="6 12" id="KW-0375">Hydrogen ion transport</keyword>
<keyword evidence="3 12" id="KW-0813">Transport</keyword>
<comment type="similarity">
    <text evidence="2 12">Belongs to the ATPase protein 8 family.</text>
</comment>
<evidence type="ECO:0000313" key="14">
    <source>
        <dbReference type="EMBL" id="AGN71247.1"/>
    </source>
</evidence>
<protein>
    <recommendedName>
        <fullName evidence="12">ATP synthase complex subunit 8</fullName>
    </recommendedName>
</protein>
<feature type="transmembrane region" description="Helical" evidence="13">
    <location>
        <begin position="6"/>
        <end position="24"/>
    </location>
</feature>